<evidence type="ECO:0000256" key="1">
    <source>
        <dbReference type="ARBA" id="ARBA00004651"/>
    </source>
</evidence>
<reference evidence="7 8" key="1">
    <citation type="submission" date="2019-03" db="EMBL/GenBank/DDBJ databases">
        <title>Draft genome sequence data and analysis of a Fermenting Bacterium, Soehngenia longevitae strain 1933PT, isolated from petroleum reservoir in Azerbaijan.</title>
        <authorList>
            <person name="Grouzdev D.S."/>
            <person name="Bidzhieva S.K."/>
            <person name="Sokolova D.S."/>
            <person name="Tourova T.P."/>
            <person name="Poltaraus A.B."/>
            <person name="Nazina T.N."/>
        </authorList>
    </citation>
    <scope>NUCLEOTIDE SEQUENCE [LARGE SCALE GENOMIC DNA]</scope>
    <source>
        <strain evidence="7 8">1933P</strain>
    </source>
</reference>
<keyword evidence="2" id="KW-1003">Cell membrane</keyword>
<accession>A0A4Z0D2G6</accession>
<comment type="caution">
    <text evidence="7">The sequence shown here is derived from an EMBL/GenBank/DDBJ whole genome shotgun (WGS) entry which is preliminary data.</text>
</comment>
<dbReference type="GO" id="GO:0005886">
    <property type="term" value="C:plasma membrane"/>
    <property type="evidence" value="ECO:0007669"/>
    <property type="project" value="UniProtKB-SubCell"/>
</dbReference>
<protein>
    <recommendedName>
        <fullName evidence="9">Aromatic acid exporter family protein</fullName>
    </recommendedName>
</protein>
<gene>
    <name evidence="7" type="ORF">E4100_06710</name>
</gene>
<dbReference type="PANTHER" id="PTHR40064:SF1">
    <property type="entry name" value="MEMBRANE PROTEIN"/>
    <property type="match status" value="1"/>
</dbReference>
<organism evidence="7 8">
    <name type="scientific">Soehngenia longivitae</name>
    <dbReference type="NCBI Taxonomy" id="2562294"/>
    <lineage>
        <taxon>Bacteria</taxon>
        <taxon>Bacillati</taxon>
        <taxon>Bacillota</taxon>
        <taxon>Tissierellia</taxon>
        <taxon>Tissierellales</taxon>
        <taxon>Tissierellaceae</taxon>
        <taxon>Soehngenia</taxon>
    </lineage>
</organism>
<dbReference type="RefSeq" id="WP_135271266.1">
    <property type="nucleotide sequence ID" value="NZ_SRIB01000008.1"/>
</dbReference>
<dbReference type="InterPro" id="IPR010343">
    <property type="entry name" value="ArAE_1"/>
</dbReference>
<feature type="transmembrane region" description="Helical" evidence="6">
    <location>
        <begin position="62"/>
        <end position="92"/>
    </location>
</feature>
<dbReference type="PANTHER" id="PTHR40064">
    <property type="entry name" value="MEMBRANE PROTEIN-RELATED"/>
    <property type="match status" value="1"/>
</dbReference>
<evidence type="ECO:0000256" key="4">
    <source>
        <dbReference type="ARBA" id="ARBA00022989"/>
    </source>
</evidence>
<evidence type="ECO:0000256" key="5">
    <source>
        <dbReference type="ARBA" id="ARBA00023136"/>
    </source>
</evidence>
<name>A0A4Z0D2G6_9FIRM</name>
<feature type="transmembrane region" description="Helical" evidence="6">
    <location>
        <begin position="122"/>
        <end position="145"/>
    </location>
</feature>
<keyword evidence="3 6" id="KW-0812">Transmembrane</keyword>
<dbReference type="OrthoDB" id="1653617at2"/>
<keyword evidence="5 6" id="KW-0472">Membrane</keyword>
<evidence type="ECO:0000256" key="6">
    <source>
        <dbReference type="SAM" id="Phobius"/>
    </source>
</evidence>
<evidence type="ECO:0000256" key="3">
    <source>
        <dbReference type="ARBA" id="ARBA00022692"/>
    </source>
</evidence>
<comment type="subcellular location">
    <subcellularLocation>
        <location evidence="1">Cell membrane</location>
        <topology evidence="1">Multi-pass membrane protein</topology>
    </subcellularLocation>
</comment>
<sequence length="289" mass="32571">MKLEKYKIGMRTIKTGLAVSLGMYISDLLGLYSPLFVGLGAISTMQSSVSESFQSGKNRMLATITGAIVALIMSYIFPFNYFCMGIGIIIVIHILNLLNWKKAISLAAMVFIAVYMNRDTEIINYAINRVLDTSVGIIIGVLVNYSISAPHSNSQFDLIFSSMKDDAIDILYDIITGRNKIEISRFKSKLDKLEATYELAKDEERYSFKNKTKFNDNSIKLKLMQGVFNDLSTLKSLNCKCCLNESNKSLIEKLLNMTLFLKCDNEITREDVIYNYHISSLLSNLSNID</sequence>
<evidence type="ECO:0000313" key="7">
    <source>
        <dbReference type="EMBL" id="TFZ39950.1"/>
    </source>
</evidence>
<feature type="transmembrane region" description="Helical" evidence="6">
    <location>
        <begin position="21"/>
        <end position="42"/>
    </location>
</feature>
<keyword evidence="8" id="KW-1185">Reference proteome</keyword>
<evidence type="ECO:0008006" key="9">
    <source>
        <dbReference type="Google" id="ProtNLM"/>
    </source>
</evidence>
<dbReference type="InterPro" id="IPR052984">
    <property type="entry name" value="UPF0421"/>
</dbReference>
<evidence type="ECO:0000313" key="8">
    <source>
        <dbReference type="Proteomes" id="UP000298381"/>
    </source>
</evidence>
<dbReference type="AlphaFoldDB" id="A0A4Z0D2G6"/>
<dbReference type="Pfam" id="PF06081">
    <property type="entry name" value="ArAE_1"/>
    <property type="match status" value="1"/>
</dbReference>
<proteinExistence type="predicted"/>
<keyword evidence="4 6" id="KW-1133">Transmembrane helix</keyword>
<evidence type="ECO:0000256" key="2">
    <source>
        <dbReference type="ARBA" id="ARBA00022475"/>
    </source>
</evidence>
<dbReference type="EMBL" id="SRIB01000008">
    <property type="protein sequence ID" value="TFZ39950.1"/>
    <property type="molecule type" value="Genomic_DNA"/>
</dbReference>
<dbReference type="Proteomes" id="UP000298381">
    <property type="component" value="Unassembled WGS sequence"/>
</dbReference>